<dbReference type="GO" id="GO:0016705">
    <property type="term" value="F:oxidoreductase activity, acting on paired donors, with incorporation or reduction of molecular oxygen"/>
    <property type="evidence" value="ECO:0007669"/>
    <property type="project" value="InterPro"/>
</dbReference>
<keyword evidence="5" id="KW-0812">Transmembrane</keyword>
<dbReference type="EMBL" id="OC916528">
    <property type="protein sequence ID" value="CAD7644511.1"/>
    <property type="molecule type" value="Genomic_DNA"/>
</dbReference>
<feature type="domain" description="Prolyl 4-hydroxylase alpha subunit" evidence="6">
    <location>
        <begin position="111"/>
        <end position="315"/>
    </location>
</feature>
<keyword evidence="8" id="KW-1185">Reference proteome</keyword>
<feature type="transmembrane region" description="Helical" evidence="5">
    <location>
        <begin position="46"/>
        <end position="64"/>
    </location>
</feature>
<name>A0A7R9LN29_9ACAR</name>
<evidence type="ECO:0000256" key="3">
    <source>
        <dbReference type="ARBA" id="ARBA00023002"/>
    </source>
</evidence>
<dbReference type="PANTHER" id="PTHR14650:SF1">
    <property type="entry name" value="2-OXOGLUTARATE AND IRON-DEPENDENT OXYGENASE DOMAIN-CONTAINING PROTEIN 3"/>
    <property type="match status" value="1"/>
</dbReference>
<dbReference type="PANTHER" id="PTHR14650">
    <property type="entry name" value="PROLYL HYDROXYLASE-RELATED"/>
    <property type="match status" value="1"/>
</dbReference>
<feature type="compositionally biased region" description="Polar residues" evidence="4">
    <location>
        <begin position="26"/>
        <end position="39"/>
    </location>
</feature>
<dbReference type="GO" id="GO:0031418">
    <property type="term" value="F:L-ascorbic acid binding"/>
    <property type="evidence" value="ECO:0007669"/>
    <property type="project" value="InterPro"/>
</dbReference>
<evidence type="ECO:0000256" key="5">
    <source>
        <dbReference type="SAM" id="Phobius"/>
    </source>
</evidence>
<comment type="cofactor">
    <cofactor evidence="1">
        <name>L-ascorbate</name>
        <dbReference type="ChEBI" id="CHEBI:38290"/>
    </cofactor>
</comment>
<dbReference type="OrthoDB" id="6493262at2759"/>
<dbReference type="Gene3D" id="2.60.120.620">
    <property type="entry name" value="q2cbj1_9rhob like domain"/>
    <property type="match status" value="1"/>
</dbReference>
<feature type="region of interest" description="Disordered" evidence="4">
    <location>
        <begin position="1"/>
        <end position="39"/>
    </location>
</feature>
<dbReference type="InterPro" id="IPR039210">
    <property type="entry name" value="OGFOD3"/>
</dbReference>
<keyword evidence="5" id="KW-0472">Membrane</keyword>
<evidence type="ECO:0000313" key="7">
    <source>
        <dbReference type="EMBL" id="CAD7644511.1"/>
    </source>
</evidence>
<reference evidence="7" key="1">
    <citation type="submission" date="2020-11" db="EMBL/GenBank/DDBJ databases">
        <authorList>
            <person name="Tran Van P."/>
        </authorList>
    </citation>
    <scope>NUCLEOTIDE SEQUENCE</scope>
</reference>
<proteinExistence type="predicted"/>
<keyword evidence="5" id="KW-1133">Transmembrane helix</keyword>
<dbReference type="AlphaFoldDB" id="A0A7R9LN29"/>
<dbReference type="EMBL" id="CAJPVJ010001703">
    <property type="protein sequence ID" value="CAG2165159.1"/>
    <property type="molecule type" value="Genomic_DNA"/>
</dbReference>
<dbReference type="SMART" id="SM00702">
    <property type="entry name" value="P4Hc"/>
    <property type="match status" value="1"/>
</dbReference>
<organism evidence="7">
    <name type="scientific">Oppiella nova</name>
    <dbReference type="NCBI Taxonomy" id="334625"/>
    <lineage>
        <taxon>Eukaryota</taxon>
        <taxon>Metazoa</taxon>
        <taxon>Ecdysozoa</taxon>
        <taxon>Arthropoda</taxon>
        <taxon>Chelicerata</taxon>
        <taxon>Arachnida</taxon>
        <taxon>Acari</taxon>
        <taxon>Acariformes</taxon>
        <taxon>Sarcoptiformes</taxon>
        <taxon>Oribatida</taxon>
        <taxon>Brachypylina</taxon>
        <taxon>Oppioidea</taxon>
        <taxon>Oppiidae</taxon>
        <taxon>Oppiella</taxon>
    </lineage>
</organism>
<keyword evidence="2" id="KW-0223">Dioxygenase</keyword>
<evidence type="ECO:0000256" key="4">
    <source>
        <dbReference type="SAM" id="MobiDB-lite"/>
    </source>
</evidence>
<accession>A0A7R9LN29</accession>
<protein>
    <recommendedName>
        <fullName evidence="6">Prolyl 4-hydroxylase alpha subunit domain-containing protein</fullName>
    </recommendedName>
</protein>
<dbReference type="InterPro" id="IPR006620">
    <property type="entry name" value="Pro_4_hyd_alph"/>
</dbReference>
<evidence type="ECO:0000259" key="6">
    <source>
        <dbReference type="SMART" id="SM00702"/>
    </source>
</evidence>
<evidence type="ECO:0000313" key="8">
    <source>
        <dbReference type="Proteomes" id="UP000728032"/>
    </source>
</evidence>
<dbReference type="Proteomes" id="UP000728032">
    <property type="component" value="Unassembled WGS sequence"/>
</dbReference>
<keyword evidence="3" id="KW-0560">Oxidoreductase</keyword>
<dbReference type="GO" id="GO:0005506">
    <property type="term" value="F:iron ion binding"/>
    <property type="evidence" value="ECO:0007669"/>
    <property type="project" value="InterPro"/>
</dbReference>
<dbReference type="GO" id="GO:0051213">
    <property type="term" value="F:dioxygenase activity"/>
    <property type="evidence" value="ECO:0007669"/>
    <property type="project" value="UniProtKB-KW"/>
</dbReference>
<evidence type="ECO:0000256" key="2">
    <source>
        <dbReference type="ARBA" id="ARBA00022964"/>
    </source>
</evidence>
<dbReference type="GO" id="GO:0016020">
    <property type="term" value="C:membrane"/>
    <property type="evidence" value="ECO:0007669"/>
    <property type="project" value="TreeGrafter"/>
</dbReference>
<gene>
    <name evidence="7" type="ORF">ONB1V03_LOCUS4705</name>
</gene>
<evidence type="ECO:0000256" key="1">
    <source>
        <dbReference type="ARBA" id="ARBA00001961"/>
    </source>
</evidence>
<sequence>MSSDGLNRRKRVVNRNSDTNEENVSRVVSQEGSPERQQNQSIMKRVMSLMALLMAILVIVYYMTQSNDTKELVMASVTQSITGSPIAQQMMCSQDHNEDRVQFPSCAPQRCGRFVSDSVITESEAKHLLSVAERGLSLGGSSGGYSVLSVHSGTLSMANNFVNIYKLMESTQRKTEDLKELFTEKDLEVYRTVTNRVRKTIAIHFGVPSAQLYLTNPTVFSRHTANRPQIKGHVYWHRHVDKRHVRYVQFTSLVYLSTYGADFSGGRFIFIDEMSNQTIEPKLGRLSAYTSGSGNEDIVERATSGTRYALLIGFTCDPMFAAKDPQILSAIFPI</sequence>